<geneLocation type="mitochondrion" evidence="2"/>
<dbReference type="InterPro" id="IPR042106">
    <property type="entry name" value="Nuo/plastoQ_OxRdtase_6_NuoJ"/>
</dbReference>
<dbReference type="RefSeq" id="YP_009515573.1">
    <property type="nucleotide sequence ID" value="NC_039406.1"/>
</dbReference>
<sequence length="204" mass="23214">MNYELYLFYFFSSFAVISSIMVISLSNAVHSVLFLIIVFCNITGILILLGAEFLAFLLLIVYVGAIAVLFLFVVMMLNIKFTTSKLNIWFVIILSTLIISIFLLQIFMTIGINFETVNSISQINYSWTNWIFKNKSLDNIEIIGNVLYTKYSFMFLMSGLILLIAMIGVIVLTMHQRANLKKQLISNQLIRDSAGGTKFVRIKS</sequence>
<comment type="catalytic activity">
    <reaction evidence="1">
        <text>a ubiquinone + NADH + 5 H(+)(in) = a ubiquinol + NAD(+) + 4 H(+)(out)</text>
        <dbReference type="Rhea" id="RHEA:29091"/>
        <dbReference type="Rhea" id="RHEA-COMP:9565"/>
        <dbReference type="Rhea" id="RHEA-COMP:9566"/>
        <dbReference type="ChEBI" id="CHEBI:15378"/>
        <dbReference type="ChEBI" id="CHEBI:16389"/>
        <dbReference type="ChEBI" id="CHEBI:17976"/>
        <dbReference type="ChEBI" id="CHEBI:57540"/>
        <dbReference type="ChEBI" id="CHEBI:57945"/>
        <dbReference type="EC" id="7.1.1.2"/>
    </reaction>
</comment>
<dbReference type="PANTHER" id="PTHR33269">
    <property type="entry name" value="NADH-UBIQUINONE OXIDOREDUCTASE CHAIN 6"/>
    <property type="match status" value="1"/>
</dbReference>
<feature type="transmembrane region" description="Helical" evidence="1">
    <location>
        <begin position="153"/>
        <end position="174"/>
    </location>
</feature>
<dbReference type="Gene3D" id="1.20.120.1200">
    <property type="entry name" value="NADH-ubiquinone/plastoquinone oxidoreductase chain 6, subunit NuoJ"/>
    <property type="match status" value="1"/>
</dbReference>
<keyword evidence="1" id="KW-0472">Membrane</keyword>
<dbReference type="Pfam" id="PF00499">
    <property type="entry name" value="Oxidored_q3"/>
    <property type="match status" value="1"/>
</dbReference>
<keyword evidence="1 2" id="KW-0496">Mitochondrion</keyword>
<dbReference type="NCBIfam" id="NF005164">
    <property type="entry name" value="PRK06638.1-4"/>
    <property type="match status" value="1"/>
</dbReference>
<evidence type="ECO:0000313" key="3">
    <source>
        <dbReference type="EMBL" id="UEQ11857.1"/>
    </source>
</evidence>
<keyword evidence="1" id="KW-0520">NAD</keyword>
<reference evidence="2" key="2">
    <citation type="submission" date="2018-01" db="EMBL/GenBank/DDBJ databases">
        <authorList>
            <person name="Gaut B.S."/>
            <person name="Morton B.R."/>
            <person name="Clegg M.T."/>
            <person name="Duvall M.R."/>
        </authorList>
    </citation>
    <scope>NUCLEOTIDE SEQUENCE</scope>
    <source>
        <strain evidence="2">J.0229</strain>
    </source>
</reference>
<keyword evidence="1" id="KW-0249">Electron transport</keyword>
<keyword evidence="1" id="KW-1278">Translocase</keyword>
<accession>A0A343UXX1</accession>
<keyword evidence="1" id="KW-0812">Transmembrane</keyword>
<keyword evidence="1" id="KW-0679">Respiratory chain</keyword>
<comment type="subcellular location">
    <subcellularLocation>
        <location evidence="1">Mitochondrion membrane</location>
        <topology evidence="1">Multi-pass membrane protein</topology>
    </subcellularLocation>
</comment>
<dbReference type="EMBL" id="MK611801">
    <property type="protein sequence ID" value="UEQ11857.1"/>
    <property type="molecule type" value="Genomic_DNA"/>
</dbReference>
<dbReference type="EMBL" id="MG787096">
    <property type="protein sequence ID" value="AVK39528.1"/>
    <property type="molecule type" value="Genomic_DNA"/>
</dbReference>
<gene>
    <name evidence="2" type="primary">nad6</name>
</gene>
<name>A0A343UXX1_9FLOR</name>
<feature type="transmembrane region" description="Helical" evidence="1">
    <location>
        <begin position="6"/>
        <end position="25"/>
    </location>
</feature>
<comment type="similarity">
    <text evidence="1">Belongs to the complex I subunit 6 family.</text>
</comment>
<dbReference type="PANTHER" id="PTHR33269:SF17">
    <property type="entry name" value="NADH-UBIQUINONE OXIDOREDUCTASE CHAIN 6"/>
    <property type="match status" value="1"/>
</dbReference>
<dbReference type="GO" id="GO:0031966">
    <property type="term" value="C:mitochondrial membrane"/>
    <property type="evidence" value="ECO:0007669"/>
    <property type="project" value="UniProtKB-SubCell"/>
</dbReference>
<keyword evidence="1" id="KW-0830">Ubiquinone</keyword>
<feature type="transmembrane region" description="Helical" evidence="1">
    <location>
        <begin position="89"/>
        <end position="112"/>
    </location>
</feature>
<protein>
    <recommendedName>
        <fullName evidence="1">NADH-ubiquinone oxidoreductase chain 6</fullName>
        <ecNumber evidence="1">7.1.1.2</ecNumber>
    </recommendedName>
</protein>
<dbReference type="AlphaFoldDB" id="A0A343UXX1"/>
<dbReference type="GeneID" id="38089415"/>
<reference evidence="3" key="3">
    <citation type="submission" date="2019-03" db="EMBL/GenBank/DDBJ databases">
        <title>Phycologia Chloroplast and mitochondrial genomes of Kumanoa mahlacensis.</title>
        <authorList>
            <person name="Fang K."/>
        </authorList>
    </citation>
    <scope>NUCLEOTIDE SEQUENCE</scope>
    <source>
        <strain evidence="3">SAS-FKP1701</strain>
    </source>
</reference>
<dbReference type="EC" id="7.1.1.2" evidence="1"/>
<comment type="function">
    <text evidence="1">Core subunit of the mitochondrial membrane respiratory chain NADH dehydrogenase (Complex I) which catalyzes electron transfer from NADH through the respiratory chain, using ubiquinone as an electron acceptor. Essential for the catalytic activity and assembly of complex I.</text>
</comment>
<organism evidence="2">
    <name type="scientific">Kumanoa mahlacensis</name>
    <dbReference type="NCBI Taxonomy" id="1196387"/>
    <lineage>
        <taxon>Eukaryota</taxon>
        <taxon>Rhodophyta</taxon>
        <taxon>Florideophyceae</taxon>
        <taxon>Nemaliophycidae</taxon>
        <taxon>Batrachospermales</taxon>
        <taxon>Batrachospermaceae</taxon>
        <taxon>Kumanoa</taxon>
    </lineage>
</organism>
<keyword evidence="1" id="KW-1133">Transmembrane helix</keyword>
<keyword evidence="1" id="KW-0813">Transport</keyword>
<dbReference type="InterPro" id="IPR001457">
    <property type="entry name" value="NADH_UbQ/plastoQ_OxRdtase_su6"/>
</dbReference>
<reference evidence="2" key="1">
    <citation type="journal article" date="2018" name="Mitochondrial DNA Part B Resour">
        <title>Complete mitochondrial genomes of six species of the freshwater red algal order Batrachospermales (Rhodophyta).</title>
        <authorList>
            <person name="Paiano M.O."/>
            <person name="Del Cortona A."/>
            <person name="Costa J.F."/>
            <person name="Liu S.-L."/>
            <person name="Verbruggen H."/>
            <person name="De Clerck O."/>
            <person name="Necchi O."/>
        </authorList>
    </citation>
    <scope>NUCLEOTIDE SEQUENCE</scope>
    <source>
        <strain evidence="2">J.0229</strain>
    </source>
</reference>
<evidence type="ECO:0000256" key="1">
    <source>
        <dbReference type="RuleBase" id="RU004430"/>
    </source>
</evidence>
<feature type="transmembrane region" description="Helical" evidence="1">
    <location>
        <begin position="55"/>
        <end position="77"/>
    </location>
</feature>
<proteinExistence type="inferred from homology"/>
<evidence type="ECO:0000313" key="2">
    <source>
        <dbReference type="EMBL" id="AVK39528.1"/>
    </source>
</evidence>
<feature type="transmembrane region" description="Helical" evidence="1">
    <location>
        <begin position="32"/>
        <end position="49"/>
    </location>
</feature>
<dbReference type="GO" id="GO:0008137">
    <property type="term" value="F:NADH dehydrogenase (ubiquinone) activity"/>
    <property type="evidence" value="ECO:0007669"/>
    <property type="project" value="UniProtKB-UniRule"/>
</dbReference>